<dbReference type="RefSeq" id="WP_254165010.1">
    <property type="nucleotide sequence ID" value="NZ_JAHESF010000016.1"/>
</dbReference>
<sequence>MKSSSLTRKWLAIVVLCLACVAIAGIFWRQELKYLTPTPIPSAYVAVSVGEDVALPPSLSRGPSYFLHFYNPDCPCSRFNAKHIQSLIRNYHDSIRFVIVVPQHASVAEAKSKFGDDMNYVSDTEDRIARSCGVYSTPQAAIITASGKLYYRGNYNRSRYCTARATNFAELSLIALLNKQPSPVFDVLATQSYGCELPANEIEFF</sequence>
<name>A0AAP2GJQ7_9BACT</name>
<keyword evidence="3" id="KW-1185">Reference proteome</keyword>
<dbReference type="Pfam" id="PF20029">
    <property type="entry name" value="DUF6436"/>
    <property type="match status" value="1"/>
</dbReference>
<evidence type="ECO:0000259" key="1">
    <source>
        <dbReference type="Pfam" id="PF20029"/>
    </source>
</evidence>
<dbReference type="AlphaFoldDB" id="A0AAP2GJQ7"/>
<feature type="domain" description="DUF6436" evidence="1">
    <location>
        <begin position="55"/>
        <end position="195"/>
    </location>
</feature>
<dbReference type="EMBL" id="JAHESF010000016">
    <property type="protein sequence ID" value="MBT1698586.1"/>
    <property type="molecule type" value="Genomic_DNA"/>
</dbReference>
<gene>
    <name evidence="2" type="ORF">KK083_16965</name>
</gene>
<protein>
    <recommendedName>
        <fullName evidence="1">DUF6436 domain-containing protein</fullName>
    </recommendedName>
</protein>
<evidence type="ECO:0000313" key="2">
    <source>
        <dbReference type="EMBL" id="MBT1698586.1"/>
    </source>
</evidence>
<dbReference type="SUPFAM" id="SSF52833">
    <property type="entry name" value="Thioredoxin-like"/>
    <property type="match status" value="1"/>
</dbReference>
<dbReference type="InterPro" id="IPR036249">
    <property type="entry name" value="Thioredoxin-like_sf"/>
</dbReference>
<organism evidence="2 3">
    <name type="scientific">Chryseosolibacter histidini</name>
    <dbReference type="NCBI Taxonomy" id="2782349"/>
    <lineage>
        <taxon>Bacteria</taxon>
        <taxon>Pseudomonadati</taxon>
        <taxon>Bacteroidota</taxon>
        <taxon>Cytophagia</taxon>
        <taxon>Cytophagales</taxon>
        <taxon>Chryseotaleaceae</taxon>
        <taxon>Chryseosolibacter</taxon>
    </lineage>
</organism>
<proteinExistence type="predicted"/>
<accession>A0AAP2GJQ7</accession>
<dbReference type="Proteomes" id="UP001319200">
    <property type="component" value="Unassembled WGS sequence"/>
</dbReference>
<reference evidence="2 3" key="1">
    <citation type="submission" date="2021-05" db="EMBL/GenBank/DDBJ databases">
        <title>A Polyphasic approach of four new species of the genus Ohtaekwangia: Ohtaekwangia histidinii sp. nov., Ohtaekwangia cretensis sp. nov., Ohtaekwangia indiensis sp. nov., Ohtaekwangia reichenbachii sp. nov. from diverse environment.</title>
        <authorList>
            <person name="Octaviana S."/>
        </authorList>
    </citation>
    <scope>NUCLEOTIDE SEQUENCE [LARGE SCALE GENOMIC DNA]</scope>
    <source>
        <strain evidence="2 3">PWU4</strain>
    </source>
</reference>
<evidence type="ECO:0000313" key="3">
    <source>
        <dbReference type="Proteomes" id="UP001319200"/>
    </source>
</evidence>
<dbReference type="Gene3D" id="3.40.30.10">
    <property type="entry name" value="Glutaredoxin"/>
    <property type="match status" value="1"/>
</dbReference>
<dbReference type="InterPro" id="IPR045494">
    <property type="entry name" value="DUF6436"/>
</dbReference>
<comment type="caution">
    <text evidence="2">The sequence shown here is derived from an EMBL/GenBank/DDBJ whole genome shotgun (WGS) entry which is preliminary data.</text>
</comment>